<sequence>MTYQHQYKGEIQQVSPKTRRDYLKRKPKCFVGVSLSNPSFLGAKFEGLINFIANRHHECTFLLGDYIHRLTLQIREGFAEDEAKKAALQMGEEYIERHRNLLEKNHPQLSLNLIKGSHICHNERVQSYLDHLRREYHDNSEFKLAVNRFSGKFIARAMSENELTERAVSLSSQYVLEELAETCFMIHAGHEVLIYPGSLAIFEQIAEGHFPHLPEELNTLINVSVRLKKRKQVCQSPLSESPDRHALSSEYPIN</sequence>
<dbReference type="EMBL" id="FQUH01000006">
    <property type="protein sequence ID" value="SHF14039.1"/>
    <property type="molecule type" value="Genomic_DNA"/>
</dbReference>
<dbReference type="Pfam" id="PF16715">
    <property type="entry name" value="CDPS"/>
    <property type="match status" value="1"/>
</dbReference>
<evidence type="ECO:0000313" key="4">
    <source>
        <dbReference type="EMBL" id="SHF14039.1"/>
    </source>
</evidence>
<proteinExistence type="inferred from homology"/>
<dbReference type="RefSeq" id="WP_072957547.1">
    <property type="nucleotide sequence ID" value="NZ_FQUH01000006.1"/>
</dbReference>
<keyword evidence="2" id="KW-0808">Transferase</keyword>
<dbReference type="AlphaFoldDB" id="A0A1M4Z7K2"/>
<evidence type="ECO:0000256" key="3">
    <source>
        <dbReference type="ARBA" id="ARBA00030771"/>
    </source>
</evidence>
<evidence type="ECO:0000256" key="2">
    <source>
        <dbReference type="ARBA" id="ARBA00022679"/>
    </source>
</evidence>
<dbReference type="InterPro" id="IPR038622">
    <property type="entry name" value="CDPS_sf"/>
</dbReference>
<evidence type="ECO:0000256" key="1">
    <source>
        <dbReference type="ARBA" id="ARBA00006034"/>
    </source>
</evidence>
<keyword evidence="5" id="KW-1185">Reference proteome</keyword>
<dbReference type="Gene3D" id="3.40.50.11710">
    <property type="entry name" value="Cyclodipeptide synthase"/>
    <property type="match status" value="1"/>
</dbReference>
<protein>
    <recommendedName>
        <fullName evidence="3">Cyclodipeptide synthase</fullName>
    </recommendedName>
</protein>
<name>A0A1M4Z7K2_VIBGA</name>
<gene>
    <name evidence="4" type="ORF">SAMN02745781_01506</name>
</gene>
<organism evidence="4 5">
    <name type="scientific">Vibrio gazogenes DSM 21264 = NBRC 103151</name>
    <dbReference type="NCBI Taxonomy" id="1123492"/>
    <lineage>
        <taxon>Bacteria</taxon>
        <taxon>Pseudomonadati</taxon>
        <taxon>Pseudomonadota</taxon>
        <taxon>Gammaproteobacteria</taxon>
        <taxon>Vibrionales</taxon>
        <taxon>Vibrionaceae</taxon>
        <taxon>Vibrio</taxon>
    </lineage>
</organism>
<accession>A0A1M4Z7K2</accession>
<dbReference type="GO" id="GO:0016755">
    <property type="term" value="F:aminoacyltransferase activity"/>
    <property type="evidence" value="ECO:0007669"/>
    <property type="project" value="InterPro"/>
</dbReference>
<dbReference type="InterPro" id="IPR030903">
    <property type="entry name" value="CDPS"/>
</dbReference>
<reference evidence="5" key="1">
    <citation type="submission" date="2016-11" db="EMBL/GenBank/DDBJ databases">
        <authorList>
            <person name="Varghese N."/>
            <person name="Submissions S."/>
        </authorList>
    </citation>
    <scope>NUCLEOTIDE SEQUENCE [LARGE SCALE GENOMIC DNA]</scope>
    <source>
        <strain evidence="5">DSM 21264</strain>
    </source>
</reference>
<comment type="similarity">
    <text evidence="1">Belongs to the CDPS family.</text>
</comment>
<dbReference type="NCBIfam" id="TIGR04539">
    <property type="entry name" value="tRNA_cyclodipep"/>
    <property type="match status" value="1"/>
</dbReference>
<evidence type="ECO:0000313" key="5">
    <source>
        <dbReference type="Proteomes" id="UP000184159"/>
    </source>
</evidence>
<dbReference type="Proteomes" id="UP000184159">
    <property type="component" value="Unassembled WGS sequence"/>
</dbReference>